<dbReference type="RefSeq" id="XP_009549915.1">
    <property type="nucleotide sequence ID" value="XM_009551620.1"/>
</dbReference>
<dbReference type="KEGG" id="hir:HETIRDRAFT_119914"/>
<accession>W4JWF7</accession>
<proteinExistence type="predicted"/>
<keyword evidence="2" id="KW-1185">Reference proteome</keyword>
<dbReference type="Proteomes" id="UP000030671">
    <property type="component" value="Unassembled WGS sequence"/>
</dbReference>
<dbReference type="InParanoid" id="W4JWF7"/>
<sequence>MPCAVAICCAVAAAGDGTGRSLRSRVDGLGAAGFWCRDEFCVGLAREPELAGWRPLALVRGVPESSSGRSQGEKPTGKGNVVMDCSAWQMGVDVIQHDALTSTLSVQAVVAENHEGRQKEVYRGTLPEPIKGVAPYDAWKVTCGQSAMRKLRHEAELYQEALQDAWVLDIVPGTRFEKYTRPVSPTITFPRGMSSIATAFQRLFEDANERESGRKTDITVSSLEQHPYEFRCEELFEICTDFKLWKPSQWR</sequence>
<dbReference type="AlphaFoldDB" id="W4JWF7"/>
<dbReference type="HOGENOM" id="CLU_1107258_0_0_1"/>
<dbReference type="GeneID" id="20666670"/>
<evidence type="ECO:0000313" key="2">
    <source>
        <dbReference type="Proteomes" id="UP000030671"/>
    </source>
</evidence>
<gene>
    <name evidence="1" type="ORF">HETIRDRAFT_119914</name>
</gene>
<evidence type="ECO:0000313" key="1">
    <source>
        <dbReference type="EMBL" id="ETW77898.1"/>
    </source>
</evidence>
<name>W4JWF7_HETIT</name>
<organism evidence="1 2">
    <name type="scientific">Heterobasidion irregulare (strain TC 32-1)</name>
    <dbReference type="NCBI Taxonomy" id="747525"/>
    <lineage>
        <taxon>Eukaryota</taxon>
        <taxon>Fungi</taxon>
        <taxon>Dikarya</taxon>
        <taxon>Basidiomycota</taxon>
        <taxon>Agaricomycotina</taxon>
        <taxon>Agaricomycetes</taxon>
        <taxon>Russulales</taxon>
        <taxon>Bondarzewiaceae</taxon>
        <taxon>Heterobasidion</taxon>
        <taxon>Heterobasidion annosum species complex</taxon>
    </lineage>
</organism>
<dbReference type="EMBL" id="KI925462">
    <property type="protein sequence ID" value="ETW77898.1"/>
    <property type="molecule type" value="Genomic_DNA"/>
</dbReference>
<protein>
    <submittedName>
        <fullName evidence="1">Uncharacterized protein</fullName>
    </submittedName>
</protein>
<reference evidence="1 2" key="1">
    <citation type="journal article" date="2012" name="New Phytol.">
        <title>Insight into trade-off between wood decay and parasitism from the genome of a fungal forest pathogen.</title>
        <authorList>
            <person name="Olson A."/>
            <person name="Aerts A."/>
            <person name="Asiegbu F."/>
            <person name="Belbahri L."/>
            <person name="Bouzid O."/>
            <person name="Broberg A."/>
            <person name="Canback B."/>
            <person name="Coutinho P.M."/>
            <person name="Cullen D."/>
            <person name="Dalman K."/>
            <person name="Deflorio G."/>
            <person name="van Diepen L.T."/>
            <person name="Dunand C."/>
            <person name="Duplessis S."/>
            <person name="Durling M."/>
            <person name="Gonthier P."/>
            <person name="Grimwood J."/>
            <person name="Fossdal C.G."/>
            <person name="Hansson D."/>
            <person name="Henrissat B."/>
            <person name="Hietala A."/>
            <person name="Himmelstrand K."/>
            <person name="Hoffmeister D."/>
            <person name="Hogberg N."/>
            <person name="James T.Y."/>
            <person name="Karlsson M."/>
            <person name="Kohler A."/>
            <person name="Kues U."/>
            <person name="Lee Y.H."/>
            <person name="Lin Y.C."/>
            <person name="Lind M."/>
            <person name="Lindquist E."/>
            <person name="Lombard V."/>
            <person name="Lucas S."/>
            <person name="Lunden K."/>
            <person name="Morin E."/>
            <person name="Murat C."/>
            <person name="Park J."/>
            <person name="Raffaello T."/>
            <person name="Rouze P."/>
            <person name="Salamov A."/>
            <person name="Schmutz J."/>
            <person name="Solheim H."/>
            <person name="Stahlberg J."/>
            <person name="Velez H."/>
            <person name="de Vries R.P."/>
            <person name="Wiebenga A."/>
            <person name="Woodward S."/>
            <person name="Yakovlev I."/>
            <person name="Garbelotto M."/>
            <person name="Martin F."/>
            <person name="Grigoriev I.V."/>
            <person name="Stenlid J."/>
        </authorList>
    </citation>
    <scope>NUCLEOTIDE SEQUENCE [LARGE SCALE GENOMIC DNA]</scope>
    <source>
        <strain evidence="1 2">TC 32-1</strain>
    </source>
</reference>